<dbReference type="InterPro" id="IPR044198">
    <property type="entry name" value="DEK"/>
</dbReference>
<evidence type="ECO:0000256" key="3">
    <source>
        <dbReference type="ARBA" id="ARBA00023125"/>
    </source>
</evidence>
<dbReference type="InterPro" id="IPR036361">
    <property type="entry name" value="SAP_dom_sf"/>
</dbReference>
<dbReference type="GO" id="GO:0042393">
    <property type="term" value="F:histone binding"/>
    <property type="evidence" value="ECO:0007669"/>
    <property type="project" value="TreeGrafter"/>
</dbReference>
<dbReference type="AlphaFoldDB" id="A0AAN8K9Y0"/>
<dbReference type="Gene3D" id="1.10.10.60">
    <property type="entry name" value="Homeodomain-like"/>
    <property type="match status" value="1"/>
</dbReference>
<evidence type="ECO:0000259" key="6">
    <source>
        <dbReference type="PROSITE" id="PS51998"/>
    </source>
</evidence>
<feature type="compositionally biased region" description="Basic and acidic residues" evidence="5">
    <location>
        <begin position="97"/>
        <end position="107"/>
    </location>
</feature>
<keyword evidence="3" id="KW-0238">DNA-binding</keyword>
<dbReference type="SUPFAM" id="SSF109715">
    <property type="entry name" value="DEK C-terminal domain"/>
    <property type="match status" value="1"/>
</dbReference>
<dbReference type="EMBL" id="JAZGQO010000003">
    <property type="protein sequence ID" value="KAK6188460.1"/>
    <property type="molecule type" value="Genomic_DNA"/>
</dbReference>
<evidence type="ECO:0000313" key="7">
    <source>
        <dbReference type="EMBL" id="KAK6188460.1"/>
    </source>
</evidence>
<feature type="region of interest" description="Disordered" evidence="5">
    <location>
        <begin position="230"/>
        <end position="372"/>
    </location>
</feature>
<sequence length="423" mass="47477">MSDSENKDADLSPEPEENVKPVSMDVGGGDNSNSKEEVKNDMPAIDSPPSSEPNTPNKNNTPVTSPTKSKKKKVVTSPDEEEELPPGLLERPVIIESGKRERKKTDRLPAGGNFTPSQKKKIEIPEGKGTKLGECPRIEHKLQQNKADDLKFLHRLLFNRQGSAQEIKKNIRQFCGFAFQSGDKEHDKKMAVINKCTISQLKSACGILDLERTGQKVDIVYRLMTFLLHPENSGKPLPRPKPKRTSSGKKAKGEKRKRSSKKEGKKTKSKEDVELSDDDDDEDDNQEDKSMDDDENVSDVEEEEEEEEEPPKKKVKHNKTPKKVKPKTDKSKENGKKEKAAKKKKVVVESDEESSDDEPLSKKSSEPPSNSEIKVVIEKILDGADLEEVTMKTVVKQVYAKYPSFDLSDRKDFIKSTVKQIIS</sequence>
<proteinExistence type="predicted"/>
<dbReference type="GO" id="GO:0005634">
    <property type="term" value="C:nucleus"/>
    <property type="evidence" value="ECO:0007669"/>
    <property type="project" value="UniProtKB-SubCell"/>
</dbReference>
<dbReference type="PANTHER" id="PTHR13468">
    <property type="entry name" value="DEK PROTEIN"/>
    <property type="match status" value="1"/>
</dbReference>
<feature type="compositionally biased region" description="Basic and acidic residues" evidence="5">
    <location>
        <begin position="1"/>
        <end position="10"/>
    </location>
</feature>
<feature type="compositionally biased region" description="Acidic residues" evidence="5">
    <location>
        <begin position="274"/>
        <end position="309"/>
    </location>
</feature>
<reference evidence="7 8" key="1">
    <citation type="submission" date="2024-01" db="EMBL/GenBank/DDBJ databases">
        <title>The genome of the rayed Mediterranean limpet Patella caerulea (Linnaeus, 1758).</title>
        <authorList>
            <person name="Anh-Thu Weber A."/>
            <person name="Halstead-Nussloch G."/>
        </authorList>
    </citation>
    <scope>NUCLEOTIDE SEQUENCE [LARGE SCALE GENOMIC DNA]</scope>
    <source>
        <strain evidence="7">AATW-2023a</strain>
        <tissue evidence="7">Whole specimen</tissue>
    </source>
</reference>
<feature type="compositionally biased region" description="Basic and acidic residues" evidence="5">
    <location>
        <begin position="326"/>
        <end position="338"/>
    </location>
</feature>
<comment type="caution">
    <text evidence="7">The sequence shown here is derived from an EMBL/GenBank/DDBJ whole genome shotgun (WGS) entry which is preliminary data.</text>
</comment>
<accession>A0AAN8K9Y0</accession>
<dbReference type="PANTHER" id="PTHR13468:SF1">
    <property type="entry name" value="PROTEIN DEK"/>
    <property type="match status" value="1"/>
</dbReference>
<evidence type="ECO:0000313" key="8">
    <source>
        <dbReference type="Proteomes" id="UP001347796"/>
    </source>
</evidence>
<feature type="compositionally biased region" description="Low complexity" evidence="5">
    <location>
        <begin position="47"/>
        <end position="67"/>
    </location>
</feature>
<evidence type="ECO:0000256" key="4">
    <source>
        <dbReference type="ARBA" id="ARBA00023242"/>
    </source>
</evidence>
<feature type="region of interest" description="Disordered" evidence="5">
    <location>
        <begin position="1"/>
        <end position="120"/>
    </location>
</feature>
<keyword evidence="4" id="KW-0539">Nucleus</keyword>
<keyword evidence="2" id="KW-0156">Chromatin regulator</keyword>
<dbReference type="Pfam" id="PF08766">
    <property type="entry name" value="DEK_C"/>
    <property type="match status" value="1"/>
</dbReference>
<evidence type="ECO:0000256" key="5">
    <source>
        <dbReference type="SAM" id="MobiDB-lite"/>
    </source>
</evidence>
<dbReference type="GO" id="GO:0006325">
    <property type="term" value="P:chromatin organization"/>
    <property type="evidence" value="ECO:0007669"/>
    <property type="project" value="UniProtKB-KW"/>
</dbReference>
<dbReference type="GO" id="GO:0003677">
    <property type="term" value="F:DNA binding"/>
    <property type="evidence" value="ECO:0007669"/>
    <property type="project" value="UniProtKB-KW"/>
</dbReference>
<feature type="compositionally biased region" description="Acidic residues" evidence="5">
    <location>
        <begin position="349"/>
        <end position="358"/>
    </location>
</feature>
<comment type="subcellular location">
    <subcellularLocation>
        <location evidence="1">Nucleus</location>
    </subcellularLocation>
</comment>
<name>A0AAN8K9Y0_PATCE</name>
<organism evidence="7 8">
    <name type="scientific">Patella caerulea</name>
    <name type="common">Rayed Mediterranean limpet</name>
    <dbReference type="NCBI Taxonomy" id="87958"/>
    <lineage>
        <taxon>Eukaryota</taxon>
        <taxon>Metazoa</taxon>
        <taxon>Spiralia</taxon>
        <taxon>Lophotrochozoa</taxon>
        <taxon>Mollusca</taxon>
        <taxon>Gastropoda</taxon>
        <taxon>Patellogastropoda</taxon>
        <taxon>Patelloidea</taxon>
        <taxon>Patellidae</taxon>
        <taxon>Patella</taxon>
    </lineage>
</organism>
<keyword evidence="8" id="KW-1185">Reference proteome</keyword>
<feature type="compositionally biased region" description="Basic residues" evidence="5">
    <location>
        <begin position="238"/>
        <end position="268"/>
    </location>
</feature>
<dbReference type="InterPro" id="IPR014876">
    <property type="entry name" value="DEK_C"/>
</dbReference>
<feature type="domain" description="DEK-C" evidence="6">
    <location>
        <begin position="367"/>
        <end position="423"/>
    </location>
</feature>
<evidence type="ECO:0000256" key="2">
    <source>
        <dbReference type="ARBA" id="ARBA00022853"/>
    </source>
</evidence>
<feature type="compositionally biased region" description="Basic residues" evidence="5">
    <location>
        <begin position="313"/>
        <end position="325"/>
    </location>
</feature>
<dbReference type="PROSITE" id="PS51998">
    <property type="entry name" value="DEK_C"/>
    <property type="match status" value="1"/>
</dbReference>
<dbReference type="GO" id="GO:2000779">
    <property type="term" value="P:regulation of double-strand break repair"/>
    <property type="evidence" value="ECO:0007669"/>
    <property type="project" value="TreeGrafter"/>
</dbReference>
<dbReference type="Proteomes" id="UP001347796">
    <property type="component" value="Unassembled WGS sequence"/>
</dbReference>
<evidence type="ECO:0000256" key="1">
    <source>
        <dbReference type="ARBA" id="ARBA00004123"/>
    </source>
</evidence>
<dbReference type="SUPFAM" id="SSF68906">
    <property type="entry name" value="SAP domain"/>
    <property type="match status" value="1"/>
</dbReference>
<gene>
    <name evidence="7" type="ORF">SNE40_004629</name>
</gene>
<protein>
    <recommendedName>
        <fullName evidence="6">DEK-C domain-containing protein</fullName>
    </recommendedName>
</protein>